<feature type="compositionally biased region" description="Low complexity" evidence="1">
    <location>
        <begin position="188"/>
        <end position="197"/>
    </location>
</feature>
<evidence type="ECO:0000313" key="3">
    <source>
        <dbReference type="Proteomes" id="UP001278766"/>
    </source>
</evidence>
<protein>
    <submittedName>
        <fullName evidence="2">Uncharacterized protein</fullName>
    </submittedName>
</protein>
<feature type="region of interest" description="Disordered" evidence="1">
    <location>
        <begin position="180"/>
        <end position="253"/>
    </location>
</feature>
<sequence>MSDLNNLPARDEQHQQQQHQHDDTDTTNPARHADGMRGAMDHIAQEVAYIDQTITDVLRDPNLDVLRLAAARIAFALRLLGGDLGRLLARHDDLVRGGEDAAAGGPSASSAGAVEPVFSSSPAAVAVDGGCAGGAAAGGVGARGSGAGGSVPGGSPARAAAAAAAATAAGGVCGPDPPGAVGSGAGSADGDSIGDDSTVVASSDGGSANAGPADNDPVARGSPSATVDPIDIPRAGNPSRRPRPNNWNGYYIR</sequence>
<dbReference type="EMBL" id="JAUEPN010000005">
    <property type="protein sequence ID" value="KAK3294295.1"/>
    <property type="molecule type" value="Genomic_DNA"/>
</dbReference>
<reference evidence="2" key="2">
    <citation type="submission" date="2023-06" db="EMBL/GenBank/DDBJ databases">
        <authorList>
            <consortium name="Lawrence Berkeley National Laboratory"/>
            <person name="Haridas S."/>
            <person name="Hensen N."/>
            <person name="Bonometti L."/>
            <person name="Westerberg I."/>
            <person name="Brannstrom I.O."/>
            <person name="Guillou S."/>
            <person name="Cros-Aarteil S."/>
            <person name="Calhoun S."/>
            <person name="Kuo A."/>
            <person name="Mondo S."/>
            <person name="Pangilinan J."/>
            <person name="Riley R."/>
            <person name="Labutti K."/>
            <person name="Andreopoulos B."/>
            <person name="Lipzen A."/>
            <person name="Chen C."/>
            <person name="Yanf M."/>
            <person name="Daum C."/>
            <person name="Ng V."/>
            <person name="Clum A."/>
            <person name="Steindorff A."/>
            <person name="Ohm R."/>
            <person name="Martin F."/>
            <person name="Silar P."/>
            <person name="Natvig D."/>
            <person name="Lalanne C."/>
            <person name="Gautier V."/>
            <person name="Ament-Velasquez S.L."/>
            <person name="Kruys A."/>
            <person name="Hutchinson M.I."/>
            <person name="Powell A.J."/>
            <person name="Barry K."/>
            <person name="Miller A.N."/>
            <person name="Grigoriev I.V."/>
            <person name="Debuchy R."/>
            <person name="Gladieux P."/>
            <person name="Thoren M.H."/>
            <person name="Johannesson H."/>
        </authorList>
    </citation>
    <scope>NUCLEOTIDE SEQUENCE</scope>
    <source>
        <strain evidence="2">CBS 168.71</strain>
    </source>
</reference>
<accession>A0AAE0HD33</accession>
<reference evidence="2" key="1">
    <citation type="journal article" date="2023" name="Mol. Phylogenet. Evol.">
        <title>Genome-scale phylogeny and comparative genomics of the fungal order Sordariales.</title>
        <authorList>
            <person name="Hensen N."/>
            <person name="Bonometti L."/>
            <person name="Westerberg I."/>
            <person name="Brannstrom I.O."/>
            <person name="Guillou S."/>
            <person name="Cros-Aarteil S."/>
            <person name="Calhoun S."/>
            <person name="Haridas S."/>
            <person name="Kuo A."/>
            <person name="Mondo S."/>
            <person name="Pangilinan J."/>
            <person name="Riley R."/>
            <person name="LaButti K."/>
            <person name="Andreopoulos B."/>
            <person name="Lipzen A."/>
            <person name="Chen C."/>
            <person name="Yan M."/>
            <person name="Daum C."/>
            <person name="Ng V."/>
            <person name="Clum A."/>
            <person name="Steindorff A."/>
            <person name="Ohm R.A."/>
            <person name="Martin F."/>
            <person name="Silar P."/>
            <person name="Natvig D.O."/>
            <person name="Lalanne C."/>
            <person name="Gautier V."/>
            <person name="Ament-Velasquez S.L."/>
            <person name="Kruys A."/>
            <person name="Hutchinson M.I."/>
            <person name="Powell A.J."/>
            <person name="Barry K."/>
            <person name="Miller A.N."/>
            <person name="Grigoriev I.V."/>
            <person name="Debuchy R."/>
            <person name="Gladieux P."/>
            <person name="Hiltunen Thoren M."/>
            <person name="Johannesson H."/>
        </authorList>
    </citation>
    <scope>NUCLEOTIDE SEQUENCE</scope>
    <source>
        <strain evidence="2">CBS 168.71</strain>
    </source>
</reference>
<feature type="compositionally biased region" description="Basic and acidic residues" evidence="1">
    <location>
        <begin position="9"/>
        <end position="24"/>
    </location>
</feature>
<dbReference type="Proteomes" id="UP001278766">
    <property type="component" value="Unassembled WGS sequence"/>
</dbReference>
<organism evidence="2 3">
    <name type="scientific">Chaetomium fimeti</name>
    <dbReference type="NCBI Taxonomy" id="1854472"/>
    <lineage>
        <taxon>Eukaryota</taxon>
        <taxon>Fungi</taxon>
        <taxon>Dikarya</taxon>
        <taxon>Ascomycota</taxon>
        <taxon>Pezizomycotina</taxon>
        <taxon>Sordariomycetes</taxon>
        <taxon>Sordariomycetidae</taxon>
        <taxon>Sordariales</taxon>
        <taxon>Chaetomiaceae</taxon>
        <taxon>Chaetomium</taxon>
    </lineage>
</organism>
<dbReference type="RefSeq" id="XP_062657809.1">
    <property type="nucleotide sequence ID" value="XM_062802392.1"/>
</dbReference>
<feature type="compositionally biased region" description="Low complexity" evidence="1">
    <location>
        <begin position="233"/>
        <end position="253"/>
    </location>
</feature>
<dbReference type="AlphaFoldDB" id="A0AAE0HD33"/>
<feature type="region of interest" description="Disordered" evidence="1">
    <location>
        <begin position="1"/>
        <end position="33"/>
    </location>
</feature>
<evidence type="ECO:0000256" key="1">
    <source>
        <dbReference type="SAM" id="MobiDB-lite"/>
    </source>
</evidence>
<evidence type="ECO:0000313" key="2">
    <source>
        <dbReference type="EMBL" id="KAK3294295.1"/>
    </source>
</evidence>
<gene>
    <name evidence="2" type="ORF">B0H64DRAFT_375093</name>
</gene>
<proteinExistence type="predicted"/>
<dbReference type="GeneID" id="87839340"/>
<name>A0AAE0HD33_9PEZI</name>
<comment type="caution">
    <text evidence="2">The sequence shown here is derived from an EMBL/GenBank/DDBJ whole genome shotgun (WGS) entry which is preliminary data.</text>
</comment>
<keyword evidence="3" id="KW-1185">Reference proteome</keyword>